<gene>
    <name evidence="1" type="ORF">HMPREF1068_03483</name>
</gene>
<dbReference type="Pfam" id="PF08843">
    <property type="entry name" value="AbiEii"/>
    <property type="match status" value="1"/>
</dbReference>
<proteinExistence type="predicted"/>
<organism evidence="1 2">
    <name type="scientific">Bacteroides nordii CL02T12C05</name>
    <dbReference type="NCBI Taxonomy" id="997884"/>
    <lineage>
        <taxon>Bacteria</taxon>
        <taxon>Pseudomonadati</taxon>
        <taxon>Bacteroidota</taxon>
        <taxon>Bacteroidia</taxon>
        <taxon>Bacteroidales</taxon>
        <taxon>Bacteroidaceae</taxon>
        <taxon>Bacteroides</taxon>
    </lineage>
</organism>
<evidence type="ECO:0000313" key="2">
    <source>
        <dbReference type="Proteomes" id="UP000003089"/>
    </source>
</evidence>
<evidence type="ECO:0000313" key="1">
    <source>
        <dbReference type="EMBL" id="EIY46715.1"/>
    </source>
</evidence>
<protein>
    <recommendedName>
        <fullName evidence="3">Nucleotidyl transferase AbiEii/AbiGii toxin family protein</fullName>
    </recommendedName>
</protein>
<dbReference type="STRING" id="997884.HMPREF1068_03483"/>
<evidence type="ECO:0008006" key="3">
    <source>
        <dbReference type="Google" id="ProtNLM"/>
    </source>
</evidence>
<keyword evidence="2" id="KW-1185">Reference proteome</keyword>
<dbReference type="InterPro" id="IPR014942">
    <property type="entry name" value="AbiEii"/>
</dbReference>
<accession>I8X771</accession>
<dbReference type="HOGENOM" id="CLU_106275_1_0_10"/>
<name>I8X771_9BACE</name>
<dbReference type="eggNOG" id="COG2253">
    <property type="taxonomic scope" value="Bacteria"/>
</dbReference>
<dbReference type="PATRIC" id="fig|997884.3.peg.3568"/>
<reference evidence="1 2" key="1">
    <citation type="submission" date="2012-02" db="EMBL/GenBank/DDBJ databases">
        <title>The Genome Sequence of Bacteroides nordii CL02T12C05.</title>
        <authorList>
            <consortium name="The Broad Institute Genome Sequencing Platform"/>
            <person name="Earl A."/>
            <person name="Ward D."/>
            <person name="Feldgarden M."/>
            <person name="Gevers D."/>
            <person name="Zitomersky N.L."/>
            <person name="Coyne M.J."/>
            <person name="Comstock L.E."/>
            <person name="Young S.K."/>
            <person name="Zeng Q."/>
            <person name="Gargeya S."/>
            <person name="Fitzgerald M."/>
            <person name="Haas B."/>
            <person name="Abouelleil A."/>
            <person name="Alvarado L."/>
            <person name="Arachchi H.M."/>
            <person name="Berlin A."/>
            <person name="Chapman S.B."/>
            <person name="Gearin G."/>
            <person name="Goldberg J."/>
            <person name="Griggs A."/>
            <person name="Gujja S."/>
            <person name="Hansen M."/>
            <person name="Heiman D."/>
            <person name="Howarth C."/>
            <person name="Larimer J."/>
            <person name="Lui A."/>
            <person name="MacDonald P.J.P."/>
            <person name="McCowen C."/>
            <person name="Montmayeur A."/>
            <person name="Murphy C."/>
            <person name="Neiman D."/>
            <person name="Pearson M."/>
            <person name="Priest M."/>
            <person name="Roberts A."/>
            <person name="Saif S."/>
            <person name="Shea T."/>
            <person name="Sisk P."/>
            <person name="Stolte C."/>
            <person name="Sykes S."/>
            <person name="Wortman J."/>
            <person name="Nusbaum C."/>
            <person name="Birren B."/>
        </authorList>
    </citation>
    <scope>NUCLEOTIDE SEQUENCE [LARGE SCALE GENOMIC DNA]</scope>
    <source>
        <strain evidence="1 2">CL02T12C05</strain>
    </source>
</reference>
<dbReference type="EMBL" id="AGXS01000023">
    <property type="protein sequence ID" value="EIY46715.1"/>
    <property type="molecule type" value="Genomic_DNA"/>
</dbReference>
<dbReference type="AlphaFoldDB" id="I8X771"/>
<sequence>MLSYATVEPRTLEILRAIMSVAIFSQTRLVGGTSLALQLGHRKSIDLDFFGCIKSESEEIKDTLRDIGRLSVIKESRHIKIYMVDDIKIDFVDYVYKWIDAPLCDGDIRLASMKDIAAMKINAVEGRGTKKDFVDIYFLLRHFTLEQILSFYKAKYPENSEFRALMSLTYFDDAEPQIAPEMLIPVEWEKMKETIRQAVREFQEKTLL</sequence>
<comment type="caution">
    <text evidence="1">The sequence shown here is derived from an EMBL/GenBank/DDBJ whole genome shotgun (WGS) entry which is preliminary data.</text>
</comment>
<dbReference type="RefSeq" id="WP_007486735.1">
    <property type="nucleotide sequence ID" value="NZ_JH724315.1"/>
</dbReference>
<dbReference type="Proteomes" id="UP000003089">
    <property type="component" value="Unassembled WGS sequence"/>
</dbReference>